<dbReference type="Proteomes" id="UP000053611">
    <property type="component" value="Unassembled WGS sequence"/>
</dbReference>
<dbReference type="SUPFAM" id="SSF55816">
    <property type="entry name" value="5'-nucleotidase (syn. UDP-sugar hydrolase), C-terminal domain"/>
    <property type="match status" value="1"/>
</dbReference>
<feature type="domain" description="Putative 5'-nucleotidase C-terminal" evidence="3">
    <location>
        <begin position="382"/>
        <end position="590"/>
    </location>
</feature>
<dbReference type="AlphaFoldDB" id="A0A0J0XTS8"/>
<dbReference type="GeneID" id="28981810"/>
<evidence type="ECO:0000313" key="5">
    <source>
        <dbReference type="Proteomes" id="UP000053611"/>
    </source>
</evidence>
<evidence type="ECO:0000259" key="2">
    <source>
        <dbReference type="Pfam" id="PF00149"/>
    </source>
</evidence>
<feature type="signal peptide" evidence="1">
    <location>
        <begin position="1"/>
        <end position="18"/>
    </location>
</feature>
<dbReference type="GO" id="GO:0016787">
    <property type="term" value="F:hydrolase activity"/>
    <property type="evidence" value="ECO:0007669"/>
    <property type="project" value="InterPro"/>
</dbReference>
<dbReference type="InterPro" id="IPR053828">
    <property type="entry name" value="Nucleosidase_C"/>
</dbReference>
<dbReference type="InterPro" id="IPR036907">
    <property type="entry name" value="5'-Nucleotdase_C_sf"/>
</dbReference>
<evidence type="ECO:0000259" key="3">
    <source>
        <dbReference type="Pfam" id="PF21953"/>
    </source>
</evidence>
<feature type="chain" id="PRO_5005245668" evidence="1">
    <location>
        <begin position="19"/>
        <end position="629"/>
    </location>
</feature>
<accession>A0A0J0XTS8</accession>
<evidence type="ECO:0000313" key="4">
    <source>
        <dbReference type="EMBL" id="KLT44501.1"/>
    </source>
</evidence>
<protein>
    <submittedName>
        <fullName evidence="4">Putative vacuolar protein</fullName>
    </submittedName>
</protein>
<keyword evidence="5" id="KW-1185">Reference proteome</keyword>
<dbReference type="Gene3D" id="3.60.21.10">
    <property type="match status" value="1"/>
</dbReference>
<keyword evidence="1" id="KW-0732">Signal</keyword>
<sequence length="629" mass="70739">MIRTPFGVLSSLAGCALAFALPRQQDEFRGAPELPVPTRPLDWGDVNFLSTSDTHGWLRGHQHNTWPEPNYSGDFGSFASFASHMRAKADADGVDLLLVDAGDHHDGSGLVSSSPEAAGLTDDIFGMLPYDVLALGNHELYKYEAARWIYDRRERWWVIRAGASDSRNGRFLTSNTNITVEEDGKVLDVPIADRFAKFKTKQGRKVTAFGVIFKFKAHDRNITVQAPSKMAKEAWFLDAIRDAPDYFVLVGHMPARGETSEWLPLYDAIREQHPLVPIFIFGGHTHVRDCVQYDGRTIAVVPGRYLETIAFTSSTLPPAEDDGKALRMNRRYIDANEVSYRWHTGTTERSFNTALGLNISEALFTLASDLKLSRVYGDVPHDYFLTRHPYGHPRSIITVFERQILPEALEDEKRRDYPRIVIGNAGSLRFDVFKGTFDKNDELTVSPFTTSFFYTRLKLGVGKAIANEMNRAGASKLQPMSAQEEDEAHVQRVYNEWLAAQWNTYLENGGDEADVYEESDQTPLGRPVPRKPKTLGYVTHDACPGRGDDIEHIPVPFSPNQVDFICTPLSGVSDNEEVDVVVMDFAMDDFLVAARSLRPDLRLNWNDFKPYAEGTLINAIFSKYAKIAW</sequence>
<dbReference type="GO" id="GO:0005829">
    <property type="term" value="C:cytosol"/>
    <property type="evidence" value="ECO:0007669"/>
    <property type="project" value="TreeGrafter"/>
</dbReference>
<reference evidence="4 5" key="1">
    <citation type="submission" date="2015-03" db="EMBL/GenBank/DDBJ databases">
        <title>Genomics and transcriptomics of the oil-accumulating basidiomycete yeast T. oleaginosus allow insights into substrate utilization and the diverse evolutionary trajectories of mating systems in fungi.</title>
        <authorList>
            <consortium name="DOE Joint Genome Institute"/>
            <person name="Kourist R."/>
            <person name="Kracht O."/>
            <person name="Bracharz F."/>
            <person name="Lipzen A."/>
            <person name="Nolan M."/>
            <person name="Ohm R."/>
            <person name="Grigoriev I."/>
            <person name="Sun S."/>
            <person name="Heitman J."/>
            <person name="Bruck T."/>
            <person name="Nowrousian M."/>
        </authorList>
    </citation>
    <scope>NUCLEOTIDE SEQUENCE [LARGE SCALE GENOMIC DNA]</scope>
    <source>
        <strain evidence="4 5">IBC0246</strain>
    </source>
</reference>
<name>A0A0J0XTS8_9TREE</name>
<dbReference type="OrthoDB" id="7722975at2759"/>
<organism evidence="4 5">
    <name type="scientific">Cutaneotrichosporon oleaginosum</name>
    <dbReference type="NCBI Taxonomy" id="879819"/>
    <lineage>
        <taxon>Eukaryota</taxon>
        <taxon>Fungi</taxon>
        <taxon>Dikarya</taxon>
        <taxon>Basidiomycota</taxon>
        <taxon>Agaricomycotina</taxon>
        <taxon>Tremellomycetes</taxon>
        <taxon>Trichosporonales</taxon>
        <taxon>Trichosporonaceae</taxon>
        <taxon>Cutaneotrichosporon</taxon>
    </lineage>
</organism>
<dbReference type="STRING" id="879819.A0A0J0XTS8"/>
<dbReference type="Pfam" id="PF00149">
    <property type="entry name" value="Metallophos"/>
    <property type="match status" value="1"/>
</dbReference>
<dbReference type="SUPFAM" id="SSF56300">
    <property type="entry name" value="Metallo-dependent phosphatases"/>
    <property type="match status" value="1"/>
</dbReference>
<evidence type="ECO:0000256" key="1">
    <source>
        <dbReference type="SAM" id="SignalP"/>
    </source>
</evidence>
<dbReference type="InterPro" id="IPR004843">
    <property type="entry name" value="Calcineurin-like_PHP"/>
</dbReference>
<dbReference type="GO" id="GO:0009166">
    <property type="term" value="P:nucleotide catabolic process"/>
    <property type="evidence" value="ECO:0007669"/>
    <property type="project" value="InterPro"/>
</dbReference>
<dbReference type="PANTHER" id="PTHR11575">
    <property type="entry name" value="5'-NUCLEOTIDASE-RELATED"/>
    <property type="match status" value="1"/>
</dbReference>
<dbReference type="InterPro" id="IPR029052">
    <property type="entry name" value="Metallo-depent_PP-like"/>
</dbReference>
<dbReference type="EMBL" id="KQ087186">
    <property type="protein sequence ID" value="KLT44501.1"/>
    <property type="molecule type" value="Genomic_DNA"/>
</dbReference>
<dbReference type="InterPro" id="IPR006179">
    <property type="entry name" value="5_nucleotidase/apyrase"/>
</dbReference>
<dbReference type="Gene3D" id="3.90.780.10">
    <property type="entry name" value="5'-Nucleotidase, C-terminal domain"/>
    <property type="match status" value="1"/>
</dbReference>
<gene>
    <name evidence="4" type="ORF">CC85DRAFT_270868</name>
</gene>
<dbReference type="RefSeq" id="XP_018280992.1">
    <property type="nucleotide sequence ID" value="XM_018421207.1"/>
</dbReference>
<proteinExistence type="predicted"/>
<dbReference type="Pfam" id="PF21953">
    <property type="entry name" value="NadN_nucleosid_C"/>
    <property type="match status" value="1"/>
</dbReference>
<dbReference type="PROSITE" id="PS51257">
    <property type="entry name" value="PROKAR_LIPOPROTEIN"/>
    <property type="match status" value="1"/>
</dbReference>
<dbReference type="PANTHER" id="PTHR11575:SF22">
    <property type="entry name" value="ADL392WP"/>
    <property type="match status" value="1"/>
</dbReference>
<feature type="domain" description="Calcineurin-like phosphoesterase" evidence="2">
    <location>
        <begin position="48"/>
        <end position="287"/>
    </location>
</feature>